<organism evidence="3 4">
    <name type="scientific">Microbotryum silenes-dioicae</name>
    <dbReference type="NCBI Taxonomy" id="796604"/>
    <lineage>
        <taxon>Eukaryota</taxon>
        <taxon>Fungi</taxon>
        <taxon>Dikarya</taxon>
        <taxon>Basidiomycota</taxon>
        <taxon>Pucciniomycotina</taxon>
        <taxon>Microbotryomycetes</taxon>
        <taxon>Microbotryales</taxon>
        <taxon>Microbotryaceae</taxon>
        <taxon>Microbotryum</taxon>
    </lineage>
</organism>
<dbReference type="EMBL" id="FQNC01000132">
    <property type="protein sequence ID" value="SGZ35137.1"/>
    <property type="molecule type" value="Genomic_DNA"/>
</dbReference>
<gene>
    <name evidence="3" type="primary">BQ5605_C064g12783</name>
    <name evidence="2" type="synonym">BQ5605_C040g11838</name>
    <name evidence="2" type="ORF">BQ5605_C040G11838</name>
    <name evidence="3" type="ORF">BQ5605_C064G12783</name>
</gene>
<proteinExistence type="predicted"/>
<feature type="compositionally biased region" description="Basic residues" evidence="1">
    <location>
        <begin position="76"/>
        <end position="89"/>
    </location>
</feature>
<keyword evidence="4" id="KW-1185">Reference proteome</keyword>
<sequence>MHPRSSILESQQQKTIEEMIDGDARMVFERIATLAPKATSLKSTVNTSRLSPPTPRAPAPQTEHVHSDPRAITAARRLRRARSRSRRKFTPSTTAQSSTRNVSTPPKKGAIRTSTHMIEAVPKGPDPLRPALTKSLSADGQKSTAYQAPTKRAATATITAKQSYRATTLTRVLSKAALPPVTPTSYVSSFFDSNRSHLARAELAPTRAPISSRSFAPKLFSNPVPQLETAQIQPRPSALWTNHILHSQLAHLRTTWAHQRRLQLLHHLLHHHSRYPLSNPNPNPNSNRAGRLLQPSSSPPTLSSLACLSPQTQVQLPSSSTSFYNLSWSAYQKLYNTGVSGKTLSKAKKLFKACGREMFCKE</sequence>
<feature type="region of interest" description="Disordered" evidence="1">
    <location>
        <begin position="39"/>
        <end position="148"/>
    </location>
</feature>
<dbReference type="AlphaFoldDB" id="A0A2X0NCZ1"/>
<name>A0A2X0NCZ1_9BASI</name>
<evidence type="ECO:0000256" key="1">
    <source>
        <dbReference type="SAM" id="MobiDB-lite"/>
    </source>
</evidence>
<feature type="compositionally biased region" description="Polar residues" evidence="1">
    <location>
        <begin position="134"/>
        <end position="147"/>
    </location>
</feature>
<dbReference type="Proteomes" id="UP000249464">
    <property type="component" value="Unassembled WGS sequence"/>
</dbReference>
<dbReference type="EMBL" id="FQNC01000118">
    <property type="protein sequence ID" value="SGZ32263.1"/>
    <property type="molecule type" value="Genomic_DNA"/>
</dbReference>
<protein>
    <submittedName>
        <fullName evidence="2">BQ5605_C040g11838 protein</fullName>
    </submittedName>
    <submittedName>
        <fullName evidence="3">BQ5605_C064g12783 protein</fullName>
    </submittedName>
</protein>
<reference evidence="3 4" key="1">
    <citation type="submission" date="2016-11" db="EMBL/GenBank/DDBJ databases">
        <authorList>
            <person name="Jaros S."/>
            <person name="Januszkiewicz K."/>
            <person name="Wedrychowicz H."/>
        </authorList>
    </citation>
    <scope>NUCLEOTIDE SEQUENCE [LARGE SCALE GENOMIC DNA]</scope>
</reference>
<feature type="compositionally biased region" description="Polar residues" evidence="1">
    <location>
        <begin position="40"/>
        <end position="51"/>
    </location>
</feature>
<feature type="region of interest" description="Disordered" evidence="1">
    <location>
        <begin position="275"/>
        <end position="304"/>
    </location>
</feature>
<evidence type="ECO:0000313" key="4">
    <source>
        <dbReference type="Proteomes" id="UP000249464"/>
    </source>
</evidence>
<feature type="compositionally biased region" description="Low complexity" evidence="1">
    <location>
        <begin position="278"/>
        <end position="304"/>
    </location>
</feature>
<evidence type="ECO:0000313" key="3">
    <source>
        <dbReference type="EMBL" id="SGZ35137.1"/>
    </source>
</evidence>
<dbReference type="STRING" id="796604.A0A2X0NCZ1"/>
<evidence type="ECO:0000313" key="2">
    <source>
        <dbReference type="EMBL" id="SGZ32263.1"/>
    </source>
</evidence>
<feature type="compositionally biased region" description="Polar residues" evidence="1">
    <location>
        <begin position="90"/>
        <end position="104"/>
    </location>
</feature>
<accession>A0A2X0NCZ1</accession>